<evidence type="ECO:0000313" key="3">
    <source>
        <dbReference type="Proteomes" id="UP000656042"/>
    </source>
</evidence>
<dbReference type="Pfam" id="PF22564">
    <property type="entry name" value="HAAS"/>
    <property type="match status" value="1"/>
</dbReference>
<keyword evidence="1" id="KW-0472">Membrane</keyword>
<evidence type="ECO:0000256" key="1">
    <source>
        <dbReference type="SAM" id="Phobius"/>
    </source>
</evidence>
<name>A0A8J3FQ32_9ACTN</name>
<proteinExistence type="predicted"/>
<comment type="caution">
    <text evidence="2">The sequence shown here is derived from an EMBL/GenBank/DDBJ whole genome shotgun (WGS) entry which is preliminary data.</text>
</comment>
<dbReference type="AlphaFoldDB" id="A0A8J3FQ32"/>
<dbReference type="Proteomes" id="UP000656042">
    <property type="component" value="Unassembled WGS sequence"/>
</dbReference>
<reference evidence="2" key="1">
    <citation type="journal article" date="2014" name="Int. J. Syst. Evol. Microbiol.">
        <title>Complete genome sequence of Corynebacterium casei LMG S-19264T (=DSM 44701T), isolated from a smear-ripened cheese.</title>
        <authorList>
            <consortium name="US DOE Joint Genome Institute (JGI-PGF)"/>
            <person name="Walter F."/>
            <person name="Albersmeier A."/>
            <person name="Kalinowski J."/>
            <person name="Ruckert C."/>
        </authorList>
    </citation>
    <scope>NUCLEOTIDE SEQUENCE</scope>
    <source>
        <strain evidence="2">CGMCC 4.7299</strain>
    </source>
</reference>
<evidence type="ECO:0000313" key="2">
    <source>
        <dbReference type="EMBL" id="GGK94869.1"/>
    </source>
</evidence>
<dbReference type="RefSeq" id="WP_189079919.1">
    <property type="nucleotide sequence ID" value="NZ_BMMX01000012.1"/>
</dbReference>
<keyword evidence="3" id="KW-1185">Reference proteome</keyword>
<keyword evidence="1" id="KW-0812">Transmembrane</keyword>
<feature type="transmembrane region" description="Helical" evidence="1">
    <location>
        <begin position="97"/>
        <end position="118"/>
    </location>
</feature>
<dbReference type="EMBL" id="BMMX01000012">
    <property type="protein sequence ID" value="GGK94869.1"/>
    <property type="molecule type" value="Genomic_DNA"/>
</dbReference>
<reference evidence="2" key="2">
    <citation type="submission" date="2020-09" db="EMBL/GenBank/DDBJ databases">
        <authorList>
            <person name="Sun Q."/>
            <person name="Zhou Y."/>
        </authorList>
    </citation>
    <scope>NUCLEOTIDE SEQUENCE</scope>
    <source>
        <strain evidence="2">CGMCC 4.7299</strain>
    </source>
</reference>
<gene>
    <name evidence="2" type="ORF">GCM10012284_31150</name>
</gene>
<protein>
    <submittedName>
        <fullName evidence="2">Uncharacterized protein</fullName>
    </submittedName>
</protein>
<accession>A0A8J3FQ32</accession>
<sequence length="137" mass="14620">MTSNQTDLADEYLHEVELRLSGLPLLQRRELLAALKEHIAEAREHASSEGELVEVLERLGSPEEVAAAAYQEAGTQADARTPASSAQRTGRVARHEIVVMVVGGVVALLVLVSVLLLIQGRSTGHSVPARPAPSATR</sequence>
<keyword evidence="1" id="KW-1133">Transmembrane helix</keyword>
<organism evidence="2 3">
    <name type="scientific">Mangrovihabitans endophyticus</name>
    <dbReference type="NCBI Taxonomy" id="1751298"/>
    <lineage>
        <taxon>Bacteria</taxon>
        <taxon>Bacillati</taxon>
        <taxon>Actinomycetota</taxon>
        <taxon>Actinomycetes</taxon>
        <taxon>Micromonosporales</taxon>
        <taxon>Micromonosporaceae</taxon>
        <taxon>Mangrovihabitans</taxon>
    </lineage>
</organism>